<feature type="region of interest" description="Disordered" evidence="1">
    <location>
        <begin position="28"/>
        <end position="53"/>
    </location>
</feature>
<dbReference type="RefSeq" id="WP_163736025.1">
    <property type="nucleotide sequence ID" value="NZ_JAAGOA010000005.1"/>
</dbReference>
<gene>
    <name evidence="3" type="ORF">G1H10_09500</name>
</gene>
<accession>A0A6L9S5Z4</accession>
<dbReference type="AlphaFoldDB" id="A0A6L9S5Z4"/>
<name>A0A6L9S5Z4_9ACTN</name>
<comment type="caution">
    <text evidence="3">The sequence shown here is derived from an EMBL/GenBank/DDBJ whole genome shotgun (WGS) entry which is preliminary data.</text>
</comment>
<evidence type="ECO:0000256" key="2">
    <source>
        <dbReference type="SAM" id="SignalP"/>
    </source>
</evidence>
<proteinExistence type="predicted"/>
<organism evidence="3 4">
    <name type="scientific">Phytoactinopolyspora halotolerans</name>
    <dbReference type="NCBI Taxonomy" id="1981512"/>
    <lineage>
        <taxon>Bacteria</taxon>
        <taxon>Bacillati</taxon>
        <taxon>Actinomycetota</taxon>
        <taxon>Actinomycetes</taxon>
        <taxon>Jiangellales</taxon>
        <taxon>Jiangellaceae</taxon>
        <taxon>Phytoactinopolyspora</taxon>
    </lineage>
</organism>
<dbReference type="EMBL" id="JAAGOA010000005">
    <property type="protein sequence ID" value="NEE00403.1"/>
    <property type="molecule type" value="Genomic_DNA"/>
</dbReference>
<dbReference type="Proteomes" id="UP000475214">
    <property type="component" value="Unassembled WGS sequence"/>
</dbReference>
<evidence type="ECO:0000313" key="4">
    <source>
        <dbReference type="Proteomes" id="UP000475214"/>
    </source>
</evidence>
<reference evidence="3 4" key="1">
    <citation type="submission" date="2020-02" db="EMBL/GenBank/DDBJ databases">
        <authorList>
            <person name="Li X.-J."/>
            <person name="Han X.-M."/>
        </authorList>
    </citation>
    <scope>NUCLEOTIDE SEQUENCE [LARGE SCALE GENOMIC DNA]</scope>
    <source>
        <strain evidence="3 4">CCTCC AB 2017055</strain>
    </source>
</reference>
<keyword evidence="2" id="KW-0732">Signal</keyword>
<feature type="chain" id="PRO_5026919100" evidence="2">
    <location>
        <begin position="27"/>
        <end position="53"/>
    </location>
</feature>
<evidence type="ECO:0000256" key="1">
    <source>
        <dbReference type="SAM" id="MobiDB-lite"/>
    </source>
</evidence>
<feature type="signal peptide" evidence="2">
    <location>
        <begin position="1"/>
        <end position="26"/>
    </location>
</feature>
<protein>
    <submittedName>
        <fullName evidence="3">Uncharacterized protein</fullName>
    </submittedName>
</protein>
<keyword evidence="4" id="KW-1185">Reference proteome</keyword>
<sequence length="53" mass="5450">MPTRQSIGLVASGLVAIAVSAIGAAADVEPPDEHRDGLEYVGAEYSPPWQGEA</sequence>
<evidence type="ECO:0000313" key="3">
    <source>
        <dbReference type="EMBL" id="NEE00403.1"/>
    </source>
</evidence>